<evidence type="ECO:0000256" key="2">
    <source>
        <dbReference type="ARBA" id="ARBA00009726"/>
    </source>
</evidence>
<feature type="domain" description="ABC transporter" evidence="11">
    <location>
        <begin position="1257"/>
        <end position="1548"/>
    </location>
</feature>
<dbReference type="PROSITE" id="PS50929">
    <property type="entry name" value="ABC_TM1F"/>
    <property type="match status" value="1"/>
</dbReference>
<dbReference type="GO" id="GO:0140359">
    <property type="term" value="F:ABC-type transporter activity"/>
    <property type="evidence" value="ECO:0007669"/>
    <property type="project" value="InterPro"/>
</dbReference>
<dbReference type="InterPro" id="IPR003593">
    <property type="entry name" value="AAA+_ATPase"/>
</dbReference>
<dbReference type="SUPFAM" id="SSF52540">
    <property type="entry name" value="P-loop containing nucleoside triphosphate hydrolases"/>
    <property type="match status" value="2"/>
</dbReference>
<dbReference type="InterPro" id="IPR017871">
    <property type="entry name" value="ABC_transporter-like_CS"/>
</dbReference>
<evidence type="ECO:0000313" key="14">
    <source>
        <dbReference type="Proteomes" id="UP000244811"/>
    </source>
</evidence>
<evidence type="ECO:0000256" key="9">
    <source>
        <dbReference type="SAM" id="MobiDB-lite"/>
    </source>
</evidence>
<dbReference type="Pfam" id="PF00664">
    <property type="entry name" value="ABC_membrane"/>
    <property type="match status" value="1"/>
</dbReference>
<keyword evidence="6" id="KW-0067">ATP-binding</keyword>
<evidence type="ECO:0000256" key="3">
    <source>
        <dbReference type="ARBA" id="ARBA00022448"/>
    </source>
</evidence>
<evidence type="ECO:0000256" key="10">
    <source>
        <dbReference type="SAM" id="Phobius"/>
    </source>
</evidence>
<comment type="subcellular location">
    <subcellularLocation>
        <location evidence="1">Membrane</location>
        <topology evidence="1">Multi-pass membrane protein</topology>
    </subcellularLocation>
</comment>
<keyword evidence="3" id="KW-0813">Transport</keyword>
<feature type="domain" description="ABC transporter" evidence="11">
    <location>
        <begin position="518"/>
        <end position="794"/>
    </location>
</feature>
<evidence type="ECO:0000313" key="13">
    <source>
        <dbReference type="EMBL" id="UVC49916.1"/>
    </source>
</evidence>
<keyword evidence="4 10" id="KW-0812">Transmembrane</keyword>
<feature type="transmembrane region" description="Helical" evidence="10">
    <location>
        <begin position="321"/>
        <end position="344"/>
    </location>
</feature>
<organism evidence="13 14">
    <name type="scientific">Theileria orientalis</name>
    <dbReference type="NCBI Taxonomy" id="68886"/>
    <lineage>
        <taxon>Eukaryota</taxon>
        <taxon>Sar</taxon>
        <taxon>Alveolata</taxon>
        <taxon>Apicomplexa</taxon>
        <taxon>Aconoidasida</taxon>
        <taxon>Piroplasmida</taxon>
        <taxon>Theileriidae</taxon>
        <taxon>Theileria</taxon>
    </lineage>
</organism>
<feature type="transmembrane region" description="Helical" evidence="10">
    <location>
        <begin position="1020"/>
        <end position="1039"/>
    </location>
</feature>
<dbReference type="SMART" id="SM00382">
    <property type="entry name" value="AAA"/>
    <property type="match status" value="2"/>
</dbReference>
<dbReference type="EMBL" id="CP056071">
    <property type="protein sequence ID" value="UVC49916.1"/>
    <property type="molecule type" value="Genomic_DNA"/>
</dbReference>
<evidence type="ECO:0000256" key="6">
    <source>
        <dbReference type="ARBA" id="ARBA00022840"/>
    </source>
</evidence>
<evidence type="ECO:0008006" key="15">
    <source>
        <dbReference type="Google" id="ProtNLM"/>
    </source>
</evidence>
<dbReference type="Gene3D" id="1.20.1560.10">
    <property type="entry name" value="ABC transporter type 1, transmembrane domain"/>
    <property type="match status" value="1"/>
</dbReference>
<feature type="transmembrane region" description="Helical" evidence="10">
    <location>
        <begin position="182"/>
        <end position="201"/>
    </location>
</feature>
<keyword evidence="7 10" id="KW-1133">Transmembrane helix</keyword>
<evidence type="ECO:0000259" key="12">
    <source>
        <dbReference type="PROSITE" id="PS50929"/>
    </source>
</evidence>
<evidence type="ECO:0000256" key="5">
    <source>
        <dbReference type="ARBA" id="ARBA00022741"/>
    </source>
</evidence>
<feature type="region of interest" description="Disordered" evidence="9">
    <location>
        <begin position="785"/>
        <end position="804"/>
    </location>
</feature>
<dbReference type="Proteomes" id="UP000244811">
    <property type="component" value="Chromosome 2"/>
</dbReference>
<feature type="transmembrane region" description="Helical" evidence="10">
    <location>
        <begin position="1134"/>
        <end position="1157"/>
    </location>
</feature>
<feature type="transmembrane region" description="Helical" evidence="10">
    <location>
        <begin position="146"/>
        <end position="170"/>
    </location>
</feature>
<dbReference type="PROSITE" id="PS50893">
    <property type="entry name" value="ABC_TRANSPORTER_2"/>
    <property type="match status" value="2"/>
</dbReference>
<dbReference type="GO" id="GO:0016020">
    <property type="term" value="C:membrane"/>
    <property type="evidence" value="ECO:0007669"/>
    <property type="project" value="UniProtKB-SubCell"/>
</dbReference>
<feature type="transmembrane region" description="Helical" evidence="10">
    <location>
        <begin position="397"/>
        <end position="421"/>
    </location>
</feature>
<evidence type="ECO:0000256" key="7">
    <source>
        <dbReference type="ARBA" id="ARBA00022989"/>
    </source>
</evidence>
<accession>A0A976SJC0</accession>
<comment type="similarity">
    <text evidence="2">Belongs to the ABC transporter superfamily. ABCC family. Conjugate transporter (TC 3.A.1.208) subfamily.</text>
</comment>
<evidence type="ECO:0000259" key="11">
    <source>
        <dbReference type="PROSITE" id="PS50893"/>
    </source>
</evidence>
<feature type="transmembrane region" description="Helical" evidence="10">
    <location>
        <begin position="289"/>
        <end position="315"/>
    </location>
</feature>
<feature type="transmembrane region" description="Helical" evidence="10">
    <location>
        <begin position="441"/>
        <end position="460"/>
    </location>
</feature>
<dbReference type="InterPro" id="IPR050173">
    <property type="entry name" value="ABC_transporter_C-like"/>
</dbReference>
<dbReference type="SUPFAM" id="SSF90123">
    <property type="entry name" value="ABC transporter transmembrane region"/>
    <property type="match status" value="1"/>
</dbReference>
<keyword evidence="8 10" id="KW-0472">Membrane</keyword>
<dbReference type="InterPro" id="IPR011527">
    <property type="entry name" value="ABC1_TM_dom"/>
</dbReference>
<dbReference type="Pfam" id="PF00005">
    <property type="entry name" value="ABC_tran"/>
    <property type="match status" value="2"/>
</dbReference>
<sequence>MESPVTYSNNPGLESQEDTLNTCPDYPFWESRLYHKSFFRNKNRDKKFSYYDDSNVFKFLFFDWVNRWTGHVSKGYIEPYKLHPLPVSDQILHWQPKFSKHISDGIIRQERFKTPGSKSKTGDRTQTPYRSIVIRAIFLTFWKRTLFGLFGILATNIFGMSVSMLVYELLKELHKRTFNFGKNFFLVCLITVCQFLDGFLFDHLTFFMYRLIYIIQYCCSITVFQHGLSYRRKFANEVNGSNSLSVCNEVVHSCSDSACAKNPLFCPSLRYQNKDICPQIFSFEFIDSYYISAFFDFLISLIQFSSNCIYGFLLIRYYINLRVLSLVITVVIFIALVLLVEGFNTFVLNRLYSFKDYRISQCRDVICSIYIIVKMSLESVAHNIITETRNTEMTLVIVRLMLSFLNKIFFTVAVSGIFLLILNDFVEDLKKVNDIRKIDGVGLLAMLYILMKIIFSISLFPQAIKQMFTSFASYRRIKKFIGDCSPNFYISDNKFTGSTRTASNVVPMGNHLPKDTVVYYKDATFSWVNSRNDLLNEKFEPYLKNVDFELKRGEIAIITGAQGSGKSNFIKSMLGEMTLVGGSMAVIPLHTSMPIFYASQDIWLHQGTIRSNITFGYRFDENLYNIVLKAVELQSDISTWEKGDLRVVSDNAHTLSGGQRVRMEMARAIYAYLIFHQVNTDYNNGKCSFLMCLDSPFHGLDPFVSKTVFNNLFNIKTGVLIKDDLSVVLSSTKRSLDICLKSADVMQFPDIPVYNIVNLNMVLYRTLHSGDELESGSYGSRTANSFSTKSSANSGSLASPDDPTNTYAELINRAYDRNNGKASTNLVTADKYGKSDFIVGTGKRSGFRPYVIYFTAAGFFFVLFIVFMFACTIMDNIKFIFASDLTDYIRDRMKGVTNPADMVNRFSDIKTYSDKSLKKISIFTIGVVSVCFLANVFLTASCVVSSRKIHEYCIDSIFRYSASVVKIKGNVSRLITYLSSDMFQIDESLGYAMSTALVSLVESIIHVLTLCYLIPLSTPIIAVVIFVVIRFVFVSYVNASKNLQIASMEASSQINDICEKAISGSLTFRCFKKEQEFMRNIVEHTDYYMRCLFLNKSVLSRSSITFKFLLSVINLVLLIPLVRREFFNVRFHGGIYGLAVSLAMIFGYTFTNFMIWFGRLEVLMCTIKRFESFVPPGTKCRFLKKKNVREEGLIVKFSENFCTDEQANISRNTLYKRREREYSRTTSCFPPFKGIVAKPIIHKLDVSKHLPSNHFVVQIKNLFVSTSDPTEGDQKHILKNISVSASGSDIIGIIGRTGSGKTTLLSVLQNTVENRTGQVILDGKDLNEIPKDVLTQIIGVLPQLPFVFKGWTIRRFLDPRKLFTDDEINQALENCGLLELVNGLHGFQKLDTVIIPEDFKFISKRKTVKLERRVNRESKYRKTLNAEDLMNYYADSDMILSSSQLRTLSFARLVLYRQFYRILLVDEPPSDNCVEGEEETVIQEVGIPIYELIQKYFSHCTTFLTAHDANALVMCTSVWVLHNGQLIRTCKREEIVANESIASIIEESVRRRSLNK</sequence>
<gene>
    <name evidence="13" type="ORF">MACK_003538</name>
</gene>
<proteinExistence type="inferred from homology"/>
<feature type="domain" description="ABC transmembrane type-1" evidence="12">
    <location>
        <begin position="946"/>
        <end position="1119"/>
    </location>
</feature>
<evidence type="ECO:0000256" key="8">
    <source>
        <dbReference type="ARBA" id="ARBA00023136"/>
    </source>
</evidence>
<keyword evidence="5" id="KW-0547">Nucleotide-binding</keyword>
<dbReference type="InterPro" id="IPR036640">
    <property type="entry name" value="ABC1_TM_sf"/>
</dbReference>
<dbReference type="PANTHER" id="PTHR24223">
    <property type="entry name" value="ATP-BINDING CASSETTE SUB-FAMILY C"/>
    <property type="match status" value="1"/>
</dbReference>
<reference evidence="13" key="1">
    <citation type="submission" date="2022-07" db="EMBL/GenBank/DDBJ databases">
        <title>Evaluation of T. orientalis genome assembly methods using nanopore sequencing and analysis of variation between genomes.</title>
        <authorList>
            <person name="Yam J."/>
            <person name="Micallef M.L."/>
            <person name="Liu M."/>
            <person name="Djordjevic S.P."/>
            <person name="Bogema D.R."/>
            <person name="Jenkins C."/>
        </authorList>
    </citation>
    <scope>NUCLEOTIDE SEQUENCE</scope>
    <source>
        <strain evidence="13">Goon Nure</strain>
    </source>
</reference>
<evidence type="ECO:0000256" key="1">
    <source>
        <dbReference type="ARBA" id="ARBA00004141"/>
    </source>
</evidence>
<dbReference type="PANTHER" id="PTHR24223:SF456">
    <property type="entry name" value="MULTIDRUG RESISTANCE-ASSOCIATED PROTEIN LETHAL(2)03659"/>
    <property type="match status" value="1"/>
</dbReference>
<dbReference type="InterPro" id="IPR027417">
    <property type="entry name" value="P-loop_NTPase"/>
</dbReference>
<feature type="transmembrane region" description="Helical" evidence="10">
    <location>
        <begin position="1104"/>
        <end position="1122"/>
    </location>
</feature>
<dbReference type="Gene3D" id="3.40.50.300">
    <property type="entry name" value="P-loop containing nucleotide triphosphate hydrolases"/>
    <property type="match status" value="2"/>
</dbReference>
<dbReference type="InterPro" id="IPR003439">
    <property type="entry name" value="ABC_transporter-like_ATP-bd"/>
</dbReference>
<dbReference type="GO" id="GO:0005524">
    <property type="term" value="F:ATP binding"/>
    <property type="evidence" value="ECO:0007669"/>
    <property type="project" value="UniProtKB-KW"/>
</dbReference>
<protein>
    <recommendedName>
        <fullName evidence="15">ABC transporter</fullName>
    </recommendedName>
</protein>
<feature type="transmembrane region" description="Helical" evidence="10">
    <location>
        <begin position="850"/>
        <end position="871"/>
    </location>
</feature>
<feature type="transmembrane region" description="Helical" evidence="10">
    <location>
        <begin position="920"/>
        <end position="938"/>
    </location>
</feature>
<dbReference type="PROSITE" id="PS00211">
    <property type="entry name" value="ABC_TRANSPORTER_1"/>
    <property type="match status" value="1"/>
</dbReference>
<dbReference type="GO" id="GO:0016887">
    <property type="term" value="F:ATP hydrolysis activity"/>
    <property type="evidence" value="ECO:0007669"/>
    <property type="project" value="InterPro"/>
</dbReference>
<feature type="transmembrane region" description="Helical" evidence="10">
    <location>
        <begin position="207"/>
        <end position="224"/>
    </location>
</feature>
<evidence type="ECO:0000256" key="4">
    <source>
        <dbReference type="ARBA" id="ARBA00022692"/>
    </source>
</evidence>
<name>A0A976SJC0_THEOR</name>